<evidence type="ECO:0000256" key="2">
    <source>
        <dbReference type="ARBA" id="ARBA00005695"/>
    </source>
</evidence>
<dbReference type="EMBL" id="JBHTON010000032">
    <property type="protein sequence ID" value="MFD1485530.1"/>
    <property type="molecule type" value="Genomic_DNA"/>
</dbReference>
<gene>
    <name evidence="7" type="ORF">ACFQ5J_09850</name>
</gene>
<keyword evidence="8" id="KW-1185">Reference proteome</keyword>
<dbReference type="Gene3D" id="3.10.105.10">
    <property type="entry name" value="Dipeptide-binding Protein, Domain 3"/>
    <property type="match status" value="1"/>
</dbReference>
<protein>
    <submittedName>
        <fullName evidence="7">Peptide ABC transporter substrate-binding protein</fullName>
    </submittedName>
</protein>
<sequence length="535" mass="59066">MKKSLIIAGVIAMGAGALGAQSTTAHAAKQHILNAAVSTEPSSLDPAHSVDNVSENMMEQIMTGIYTRDGNGKVAPAMATKVVKPTNGGLVYTIPLRHDNYFSNGDNVTAQDFVYSIKRIVDPKTKTEFAYKFENIKNYQAILDGKMSPDQLGISAPSKYTLKIELSQPVPYYNSQLTEYYPTSEKAVKKYGQKFGTTAQTTVSNGAYRLKNYDGTGDSWDYVKDPHYFAAKTVKINKVHVRVVKDAATANNLFTAGKLDDAPISGNMIVKNLNNKAMVKTPAANMNYLQFNTKKKELNNVDLRRAVSYALDRKQLTKRVLQDGSQPAKAFSPHGLVTDPKTGKDFTSEVTEKITYNPTKAKAYLKKALKAVGKKQISFTLLTADNEVDKQVGEYVQGQLTKILPQLKVTVTSVPKQTRIQRSLDGDFDAVLMSWNSNIQDASDYLDTATATNISNFSRFKDDQYTALMKTVDTTTNQTPAQRLKEEQAANARVVNVAGYIPVFQSANDRLINTKIGGLHYTLFADAHYKDAYFK</sequence>
<comment type="subcellular location">
    <subcellularLocation>
        <location evidence="1">Cell envelope</location>
    </subcellularLocation>
</comment>
<accession>A0ABW4EAC8</accession>
<evidence type="ECO:0000256" key="4">
    <source>
        <dbReference type="ARBA" id="ARBA00022729"/>
    </source>
</evidence>
<dbReference type="InterPro" id="IPR030678">
    <property type="entry name" value="Peptide/Ni-bd"/>
</dbReference>
<dbReference type="Gene3D" id="3.40.190.10">
    <property type="entry name" value="Periplasmic binding protein-like II"/>
    <property type="match status" value="1"/>
</dbReference>
<evidence type="ECO:0000256" key="3">
    <source>
        <dbReference type="ARBA" id="ARBA00022448"/>
    </source>
</evidence>
<feature type="signal peptide" evidence="5">
    <location>
        <begin position="1"/>
        <end position="27"/>
    </location>
</feature>
<dbReference type="CDD" id="cd08504">
    <property type="entry name" value="PBP2_OppA"/>
    <property type="match status" value="1"/>
</dbReference>
<proteinExistence type="inferred from homology"/>
<evidence type="ECO:0000259" key="6">
    <source>
        <dbReference type="Pfam" id="PF00496"/>
    </source>
</evidence>
<keyword evidence="3" id="KW-0813">Transport</keyword>
<dbReference type="Proteomes" id="UP001597252">
    <property type="component" value="Unassembled WGS sequence"/>
</dbReference>
<organism evidence="7 8">
    <name type="scientific">Lacticaseibacillus baoqingensis</name>
    <dbReference type="NCBI Taxonomy" id="2486013"/>
    <lineage>
        <taxon>Bacteria</taxon>
        <taxon>Bacillati</taxon>
        <taxon>Bacillota</taxon>
        <taxon>Bacilli</taxon>
        <taxon>Lactobacillales</taxon>
        <taxon>Lactobacillaceae</taxon>
        <taxon>Lacticaseibacillus</taxon>
    </lineage>
</organism>
<dbReference type="Gene3D" id="3.90.76.10">
    <property type="entry name" value="Dipeptide-binding Protein, Domain 1"/>
    <property type="match status" value="1"/>
</dbReference>
<feature type="chain" id="PRO_5046125995" evidence="5">
    <location>
        <begin position="28"/>
        <end position="535"/>
    </location>
</feature>
<dbReference type="RefSeq" id="WP_125754204.1">
    <property type="nucleotide sequence ID" value="NZ_JBHTON010000032.1"/>
</dbReference>
<dbReference type="InterPro" id="IPR000914">
    <property type="entry name" value="SBP_5_dom"/>
</dbReference>
<feature type="domain" description="Solute-binding protein family 5" evidence="6">
    <location>
        <begin position="73"/>
        <end position="453"/>
    </location>
</feature>
<dbReference type="SUPFAM" id="SSF53850">
    <property type="entry name" value="Periplasmic binding protein-like II"/>
    <property type="match status" value="1"/>
</dbReference>
<dbReference type="PANTHER" id="PTHR30290">
    <property type="entry name" value="PERIPLASMIC BINDING COMPONENT OF ABC TRANSPORTER"/>
    <property type="match status" value="1"/>
</dbReference>
<comment type="caution">
    <text evidence="7">The sequence shown here is derived from an EMBL/GenBank/DDBJ whole genome shotgun (WGS) entry which is preliminary data.</text>
</comment>
<comment type="similarity">
    <text evidence="2">Belongs to the bacterial solute-binding protein 5 family.</text>
</comment>
<reference evidence="8" key="1">
    <citation type="journal article" date="2019" name="Int. J. Syst. Evol. Microbiol.">
        <title>The Global Catalogue of Microorganisms (GCM) 10K type strain sequencing project: providing services to taxonomists for standard genome sequencing and annotation.</title>
        <authorList>
            <consortium name="The Broad Institute Genomics Platform"/>
            <consortium name="The Broad Institute Genome Sequencing Center for Infectious Disease"/>
            <person name="Wu L."/>
            <person name="Ma J."/>
        </authorList>
    </citation>
    <scope>NUCLEOTIDE SEQUENCE [LARGE SCALE GENOMIC DNA]</scope>
    <source>
        <strain evidence="8">CCM 8903</strain>
    </source>
</reference>
<evidence type="ECO:0000256" key="5">
    <source>
        <dbReference type="SAM" id="SignalP"/>
    </source>
</evidence>
<name>A0ABW4EAC8_9LACO</name>
<evidence type="ECO:0000256" key="1">
    <source>
        <dbReference type="ARBA" id="ARBA00004196"/>
    </source>
</evidence>
<dbReference type="PANTHER" id="PTHR30290:SF10">
    <property type="entry name" value="PERIPLASMIC OLIGOPEPTIDE-BINDING PROTEIN-RELATED"/>
    <property type="match status" value="1"/>
</dbReference>
<evidence type="ECO:0000313" key="8">
    <source>
        <dbReference type="Proteomes" id="UP001597252"/>
    </source>
</evidence>
<dbReference type="InterPro" id="IPR039424">
    <property type="entry name" value="SBP_5"/>
</dbReference>
<keyword evidence="4 5" id="KW-0732">Signal</keyword>
<evidence type="ECO:0000313" key="7">
    <source>
        <dbReference type="EMBL" id="MFD1485530.1"/>
    </source>
</evidence>
<dbReference type="Pfam" id="PF00496">
    <property type="entry name" value="SBP_bac_5"/>
    <property type="match status" value="1"/>
</dbReference>
<dbReference type="PIRSF" id="PIRSF002741">
    <property type="entry name" value="MppA"/>
    <property type="match status" value="1"/>
</dbReference>